<dbReference type="NCBIfam" id="NF006734">
    <property type="entry name" value="PRK09266.1"/>
    <property type="match status" value="1"/>
</dbReference>
<name>A0A653AZF5_ECTOL</name>
<evidence type="ECO:0000313" key="1">
    <source>
        <dbReference type="EMBL" id="VDN61770.1"/>
    </source>
</evidence>
<dbReference type="AlphaFoldDB" id="A0A653AZF5"/>
<dbReference type="Gene3D" id="3.20.10.10">
    <property type="entry name" value="D-amino Acid Aminotransferase, subunit A, domain 2"/>
    <property type="match status" value="1"/>
</dbReference>
<dbReference type="InterPro" id="IPR043131">
    <property type="entry name" value="BCAT-like_N"/>
</dbReference>
<dbReference type="SUPFAM" id="SSF56752">
    <property type="entry name" value="D-aminoacid aminotransferase-like PLP-dependent enzymes"/>
    <property type="match status" value="1"/>
</dbReference>
<dbReference type="GO" id="GO:0003824">
    <property type="term" value="F:catalytic activity"/>
    <property type="evidence" value="ECO:0007669"/>
    <property type="project" value="InterPro"/>
</dbReference>
<dbReference type="InterPro" id="IPR043132">
    <property type="entry name" value="BCAT-like_C"/>
</dbReference>
<reference evidence="1" key="1">
    <citation type="submission" date="2018-11" db="EMBL/GenBank/DDBJ databases">
        <authorList>
            <consortium name="Genoscope - CEA"/>
            <person name="William W."/>
        </authorList>
    </citation>
    <scope>NUCLEOTIDE SEQUENCE [LARGE SCALE GENOMIC DNA]</scope>
    <source>
        <strain evidence="1">T9AD</strain>
    </source>
</reference>
<dbReference type="OrthoDB" id="8912228at2"/>
<dbReference type="Gene3D" id="3.30.470.10">
    <property type="match status" value="1"/>
</dbReference>
<protein>
    <submittedName>
        <fullName evidence="1">Uncharacterized protein</fullName>
    </submittedName>
</protein>
<dbReference type="InterPro" id="IPR001544">
    <property type="entry name" value="Aminotrans_IV"/>
</dbReference>
<dbReference type="Pfam" id="PF01063">
    <property type="entry name" value="Aminotran_4"/>
    <property type="match status" value="1"/>
</dbReference>
<sequence length="271" mass="29373">MATPSTPYPSFIDGQPVSVSRLSPLAFAGFAHFTAMQVRNGSVRGLDLHLKRLHDASLQLFDRAPAEALIRSYIRSAIEQGGSDQSLTVTVFSPNGEFTSASMDVEPAVFVRTAPPSSGPEGPLRLSAIEHQRPLAAVKHVGEVGKTYFLHQAIREGFDDAAFIDGHGHLSEATIWNLVFWDGDAVVWPRAEMLQGSMMGVVQRQLDALGIAQRQEFISLERLQDFRAAAVMNSWTPGVAVTAIGAHAFAVARPFMALLHEAYEAEPGVLP</sequence>
<organism evidence="1">
    <name type="scientific">Ectopseudomonas oleovorans</name>
    <name type="common">Pseudomonas oleovorans</name>
    <dbReference type="NCBI Taxonomy" id="301"/>
    <lineage>
        <taxon>Bacteria</taxon>
        <taxon>Pseudomonadati</taxon>
        <taxon>Pseudomonadota</taxon>
        <taxon>Gammaproteobacteria</taxon>
        <taxon>Pseudomonadales</taxon>
        <taxon>Pseudomonadaceae</taxon>
        <taxon>Ectopseudomonas</taxon>
    </lineage>
</organism>
<dbReference type="EMBL" id="LR130779">
    <property type="protein sequence ID" value="VDN61770.1"/>
    <property type="molecule type" value="Genomic_DNA"/>
</dbReference>
<accession>A0A653AZF5</accession>
<proteinExistence type="predicted"/>
<gene>
    <name evidence="1" type="ORF">POT9AD_0779</name>
</gene>
<dbReference type="InterPro" id="IPR036038">
    <property type="entry name" value="Aminotransferase-like"/>
</dbReference>